<dbReference type="CDD" id="cd13969">
    <property type="entry name" value="ADCK1-like"/>
    <property type="match status" value="1"/>
</dbReference>
<protein>
    <recommendedName>
        <fullName evidence="2">ABC1 atypical kinase-like domain-containing protein</fullName>
    </recommendedName>
</protein>
<dbReference type="InterPro" id="IPR004147">
    <property type="entry name" value="ABC1_dom"/>
</dbReference>
<feature type="domain" description="ABC1 atypical kinase-like" evidence="2">
    <location>
        <begin position="191"/>
        <end position="436"/>
    </location>
</feature>
<accession>A0AAE1K1V8</accession>
<dbReference type="InterPro" id="IPR051130">
    <property type="entry name" value="Mito_struct-func_regulator"/>
</dbReference>
<reference evidence="3" key="1">
    <citation type="submission" date="2023-10" db="EMBL/GenBank/DDBJ databases">
        <title>Genome assemblies of two species of porcelain crab, Petrolisthes cinctipes and Petrolisthes manimaculis (Anomura: Porcellanidae).</title>
        <authorList>
            <person name="Angst P."/>
        </authorList>
    </citation>
    <scope>NUCLEOTIDE SEQUENCE</scope>
    <source>
        <strain evidence="3">PB745_01</strain>
        <tissue evidence="3">Gill</tissue>
    </source>
</reference>
<evidence type="ECO:0000256" key="1">
    <source>
        <dbReference type="ARBA" id="ARBA00009670"/>
    </source>
</evidence>
<comment type="caution">
    <text evidence="3">The sequence shown here is derived from an EMBL/GenBank/DDBJ whole genome shotgun (WGS) entry which is preliminary data.</text>
</comment>
<dbReference type="PANTHER" id="PTHR43173">
    <property type="entry name" value="ABC1 FAMILY PROTEIN"/>
    <property type="match status" value="1"/>
</dbReference>
<gene>
    <name evidence="3" type="ORF">Pcinc_033190</name>
</gene>
<dbReference type="AlphaFoldDB" id="A0AAE1K1V8"/>
<dbReference type="InterPro" id="IPR045307">
    <property type="entry name" value="ADCK1_dom"/>
</dbReference>
<keyword evidence="4" id="KW-1185">Reference proteome</keyword>
<sequence length="592" mass="66956">MLKLGSCRLGEISSCTCRPGNTGRRNIINDGNMFAARILSRPLWRTVQNPLRKCSSKAPMSPKKKRRILAGVGKSLAGAAVVVPAVGGVYYLAGDDITKRQIRVTIQGVGRFFRTLWIGLSISADYQWSTYGLEDTSDEYDEAMVGAHQRSAQRILEGCLKNGGLYVKLGQGLVSMNHVLPKEYVNTLRELQDKCLNRNWDEIGTLFQEDFGQNHKEMFAEFDDEPIAAASLAQVFRAKTHSGEEVAVKVQYIDLQDRFWGDITTIELLLEIIQFVHPKFGLKWVMKDLKGTLEQEMDFLNEGKNSERCAQELAHFPFVYVPKVHWDLSSKRVLTAEYMSGYKVSDVDSIKKAGLNLHDVDTKLIDAFAEQIFHTGFVHADPHPGNILIRPSKRVSGAEIVILDHGLYQTLPTTVRQPLCRLWKAIVLGDHTKMKDNAAQLGVTDHLLFAEMLMQHPVSAVGGKSLREMMSVQELEYMQKMAANRFDQIDRTLRELPREVLLIIRNVNTIRAITKEHGDVVDRYRIMARSATRGAFVAPSATLTQRIKGRCHQLYFDYSLLKESVRVWVVKKVLYVLYLMGQIPDLSQLDAM</sequence>
<evidence type="ECO:0000313" key="4">
    <source>
        <dbReference type="Proteomes" id="UP001286313"/>
    </source>
</evidence>
<dbReference type="PANTHER" id="PTHR43173:SF28">
    <property type="entry name" value="AARF DOMAIN CONTAINING KINASE 5"/>
    <property type="match status" value="1"/>
</dbReference>
<evidence type="ECO:0000259" key="2">
    <source>
        <dbReference type="Pfam" id="PF03109"/>
    </source>
</evidence>
<dbReference type="EMBL" id="JAWQEG010004634">
    <property type="protein sequence ID" value="KAK3860783.1"/>
    <property type="molecule type" value="Genomic_DNA"/>
</dbReference>
<dbReference type="InterPro" id="IPR011009">
    <property type="entry name" value="Kinase-like_dom_sf"/>
</dbReference>
<dbReference type="Pfam" id="PF03109">
    <property type="entry name" value="ABC1"/>
    <property type="match status" value="1"/>
</dbReference>
<dbReference type="SUPFAM" id="SSF56112">
    <property type="entry name" value="Protein kinase-like (PK-like)"/>
    <property type="match status" value="1"/>
</dbReference>
<name>A0AAE1K1V8_PETCI</name>
<organism evidence="3 4">
    <name type="scientific">Petrolisthes cinctipes</name>
    <name type="common">Flat porcelain crab</name>
    <dbReference type="NCBI Taxonomy" id="88211"/>
    <lineage>
        <taxon>Eukaryota</taxon>
        <taxon>Metazoa</taxon>
        <taxon>Ecdysozoa</taxon>
        <taxon>Arthropoda</taxon>
        <taxon>Crustacea</taxon>
        <taxon>Multicrustacea</taxon>
        <taxon>Malacostraca</taxon>
        <taxon>Eumalacostraca</taxon>
        <taxon>Eucarida</taxon>
        <taxon>Decapoda</taxon>
        <taxon>Pleocyemata</taxon>
        <taxon>Anomura</taxon>
        <taxon>Galatheoidea</taxon>
        <taxon>Porcellanidae</taxon>
        <taxon>Petrolisthes</taxon>
    </lineage>
</organism>
<evidence type="ECO:0000313" key="3">
    <source>
        <dbReference type="EMBL" id="KAK3860783.1"/>
    </source>
</evidence>
<dbReference type="Proteomes" id="UP001286313">
    <property type="component" value="Unassembled WGS sequence"/>
</dbReference>
<comment type="similarity">
    <text evidence="1">Belongs to the protein kinase superfamily. ADCK protein kinase family.</text>
</comment>
<proteinExistence type="inferred from homology"/>